<dbReference type="EMBL" id="CTEC01000001">
    <property type="protein sequence ID" value="CQD02892.1"/>
    <property type="molecule type" value="Genomic_DNA"/>
</dbReference>
<dbReference type="InterPro" id="IPR013813">
    <property type="entry name" value="Endoribo_LPSP/chorism_mut-like"/>
</dbReference>
<evidence type="ECO:0000313" key="3">
    <source>
        <dbReference type="Proteomes" id="UP000199601"/>
    </source>
</evidence>
<keyword evidence="3" id="KW-1185">Reference proteome</keyword>
<dbReference type="Gene3D" id="3.30.1330.40">
    <property type="entry name" value="RutC-like"/>
    <property type="match status" value="1"/>
</dbReference>
<sequence length="189" mass="20468">MACPLRRPAVWSLRRAAEVKPASTPEKRLARLGIELPAPAPVAGRYLAAKRDRDLVFVSGHGPIRSRHGGSLPGVQGKVGIDLTPEAARSAARLTGLFLLSALRAEIESLDRVRSVLKVFGMVNCAPGFTDTPAVIDGCSELIVQVFGDKVGRHARSAVGMAELPFDICVEIEMVVAVKRRYRLRGKRH</sequence>
<evidence type="ECO:0000313" key="2">
    <source>
        <dbReference type="EMBL" id="CQD02892.1"/>
    </source>
</evidence>
<dbReference type="OrthoDB" id="9806229at2"/>
<reference evidence="3" key="1">
    <citation type="submission" date="2015-03" db="EMBL/GenBank/DDBJ databases">
        <authorList>
            <person name="Urmite Genomes"/>
        </authorList>
    </citation>
    <scope>NUCLEOTIDE SEQUENCE [LARGE SCALE GENOMIC DNA]</scope>
    <source>
        <strain evidence="3">CSUR P1344</strain>
    </source>
</reference>
<gene>
    <name evidence="2" type="ORF">BN000_00396</name>
</gene>
<name>A0A0U1CZ74_9MYCO</name>
<protein>
    <submittedName>
        <fullName evidence="2">Putative translation initiation inhibitor, yjgF family</fullName>
    </submittedName>
</protein>
<dbReference type="InterPro" id="IPR035959">
    <property type="entry name" value="RutC-like_sf"/>
</dbReference>
<organism evidence="2 3">
    <name type="scientific">Mycobacterium europaeum</name>
    <dbReference type="NCBI Taxonomy" id="761804"/>
    <lineage>
        <taxon>Bacteria</taxon>
        <taxon>Bacillati</taxon>
        <taxon>Actinomycetota</taxon>
        <taxon>Actinomycetes</taxon>
        <taxon>Mycobacteriales</taxon>
        <taxon>Mycobacteriaceae</taxon>
        <taxon>Mycobacterium</taxon>
        <taxon>Mycobacterium simiae complex</taxon>
    </lineage>
</organism>
<dbReference type="Proteomes" id="UP000199601">
    <property type="component" value="Unassembled WGS sequence"/>
</dbReference>
<dbReference type="PANTHER" id="PTHR43760:SF1">
    <property type="entry name" value="ENDORIBONUCLEASE L-PSP_CHORISMATE MUTASE-LIKE DOMAIN-CONTAINING PROTEIN"/>
    <property type="match status" value="1"/>
</dbReference>
<feature type="domain" description="Endoribonuclease L-PSP/chorismate mutase-like" evidence="1">
    <location>
        <begin position="26"/>
        <end position="166"/>
    </location>
</feature>
<dbReference type="CDD" id="cd02199">
    <property type="entry name" value="YjgF_YER057c_UK114_like_1"/>
    <property type="match status" value="1"/>
</dbReference>
<dbReference type="Pfam" id="PF14588">
    <property type="entry name" value="YjgF_endoribonc"/>
    <property type="match status" value="1"/>
</dbReference>
<proteinExistence type="predicted"/>
<dbReference type="AlphaFoldDB" id="A0A0U1CZ74"/>
<dbReference type="SUPFAM" id="SSF55298">
    <property type="entry name" value="YjgF-like"/>
    <property type="match status" value="1"/>
</dbReference>
<dbReference type="PANTHER" id="PTHR43760">
    <property type="entry name" value="ENDORIBONUCLEASE-RELATED"/>
    <property type="match status" value="1"/>
</dbReference>
<evidence type="ECO:0000259" key="1">
    <source>
        <dbReference type="Pfam" id="PF14588"/>
    </source>
</evidence>
<accession>A0A0U1CZ74</accession>